<accession>A0A7G9G5R8</accession>
<sequence>MKTHTKMKRWKAGFFLVLAGCLFLSGCGKKTEEPETTETMKPAGSEAASPKSEEALRAMYLTSPDGQIYFVDIHNGTFFTAPIPEELYDASGTPLSSENLSAGYILDIYGNGIMLESYPGQYPGVTKMAVVKEGTAEDAAVYQHLIDEIYTEPDPSQPASLNLEYRTEQAAVAVMLTRGNYTWSYTDKNGEKQQVTACGSHILQWGELADVSLESGTKLTLSGSPKPDSVMVTRWPVDLWKSGSADTSSQEETVEISQEDGVFCIPSSDPGYVYLIEATWPEGTVEFGFYTK</sequence>
<feature type="chain" id="PRO_5039531473" evidence="2">
    <location>
        <begin position="27"/>
        <end position="292"/>
    </location>
</feature>
<evidence type="ECO:0000313" key="4">
    <source>
        <dbReference type="Proteomes" id="UP000515823"/>
    </source>
</evidence>
<evidence type="ECO:0000256" key="1">
    <source>
        <dbReference type="SAM" id="MobiDB-lite"/>
    </source>
</evidence>
<evidence type="ECO:0000256" key="2">
    <source>
        <dbReference type="SAM" id="SignalP"/>
    </source>
</evidence>
<dbReference type="EMBL" id="CP060634">
    <property type="protein sequence ID" value="QNM06150.1"/>
    <property type="molecule type" value="Genomic_DNA"/>
</dbReference>
<organism evidence="3 4">
    <name type="scientific">Qiania dongpingensis</name>
    <dbReference type="NCBI Taxonomy" id="2763669"/>
    <lineage>
        <taxon>Bacteria</taxon>
        <taxon>Bacillati</taxon>
        <taxon>Bacillota</taxon>
        <taxon>Clostridia</taxon>
        <taxon>Lachnospirales</taxon>
        <taxon>Lachnospiraceae</taxon>
        <taxon>Qiania</taxon>
    </lineage>
</organism>
<keyword evidence="4" id="KW-1185">Reference proteome</keyword>
<proteinExistence type="predicted"/>
<reference evidence="3 4" key="1">
    <citation type="submission" date="2020-08" db="EMBL/GenBank/DDBJ databases">
        <authorList>
            <person name="Liu C."/>
            <person name="Sun Q."/>
        </authorList>
    </citation>
    <scope>NUCLEOTIDE SEQUENCE [LARGE SCALE GENOMIC DNA]</scope>
    <source>
        <strain evidence="3 4">NSJ-38</strain>
    </source>
</reference>
<evidence type="ECO:0000313" key="3">
    <source>
        <dbReference type="EMBL" id="QNM06150.1"/>
    </source>
</evidence>
<protein>
    <submittedName>
        <fullName evidence="3">Uncharacterized protein</fullName>
    </submittedName>
</protein>
<feature type="region of interest" description="Disordered" evidence="1">
    <location>
        <begin position="31"/>
        <end position="50"/>
    </location>
</feature>
<dbReference type="KEGG" id="qdo:H9Q78_03050"/>
<dbReference type="PROSITE" id="PS51257">
    <property type="entry name" value="PROKAR_LIPOPROTEIN"/>
    <property type="match status" value="1"/>
</dbReference>
<keyword evidence="2" id="KW-0732">Signal</keyword>
<name>A0A7G9G5R8_9FIRM</name>
<dbReference type="Proteomes" id="UP000515823">
    <property type="component" value="Chromosome"/>
</dbReference>
<gene>
    <name evidence="3" type="ORF">H9Q78_03050</name>
</gene>
<dbReference type="AlphaFoldDB" id="A0A7G9G5R8"/>
<dbReference type="RefSeq" id="WP_249303536.1">
    <property type="nucleotide sequence ID" value="NZ_CP060634.1"/>
</dbReference>
<feature type="signal peptide" evidence="2">
    <location>
        <begin position="1"/>
        <end position="26"/>
    </location>
</feature>